<evidence type="ECO:0000313" key="3">
    <source>
        <dbReference type="EMBL" id="APZ93309.1"/>
    </source>
</evidence>
<feature type="region of interest" description="Disordered" evidence="2">
    <location>
        <begin position="897"/>
        <end position="925"/>
    </location>
</feature>
<name>A0A1P8WGW6_9PLAN</name>
<keyword evidence="1" id="KW-0175">Coiled coil</keyword>
<dbReference type="RefSeq" id="WP_077024786.1">
    <property type="nucleotide sequence ID" value="NZ_CP017641.1"/>
</dbReference>
<evidence type="ECO:0000256" key="2">
    <source>
        <dbReference type="SAM" id="MobiDB-lite"/>
    </source>
</evidence>
<accession>A0A1P8WGW6</accession>
<protein>
    <submittedName>
        <fullName evidence="3">Uncharacterized protein</fullName>
    </submittedName>
</protein>
<dbReference type="OrthoDB" id="5521101at2"/>
<dbReference type="AlphaFoldDB" id="A0A1P8WGW6"/>
<keyword evidence="4" id="KW-1185">Reference proteome</keyword>
<dbReference type="KEGG" id="fmr:Fuma_02926"/>
<dbReference type="Pfam" id="PF13289">
    <property type="entry name" value="SIR2_2"/>
    <property type="match status" value="1"/>
</dbReference>
<gene>
    <name evidence="3" type="ORF">Fuma_02926</name>
</gene>
<dbReference type="STRING" id="1891926.Fuma_02926"/>
<sequence>MRQIPKELIAALNSGQCIAVIGSGPSNELRFPSWKTLAEETVALAKEASGDKFEEDLFARLFEKDDYPKIFKYAETLLDRNVILTHIQKRLDGHEALLRGSSQKGSAYSCLTSWPLKFYLTTNWDSEIIRHLEFDTEFCSVLSNSKPELTQLSVGMTKQIVHLHGTLDDGDSVVLTDDDYQCFKTEDSHRYFRETLVSLFRTFPILIVGHSMRDPDIQTILESAKKIAPSKRTIFMIAADVQKEDIDEYLSKYNIHIIPYSGNRNHRELQTLLKGIERFVIPRRQIAHLPLDPITEDEIDFASSLLFSNSLYDKSTDATILRRLIRPQILRTLDRSPTGCDEEEIRKKLIPNTLQALPTTASALPEILESLSESGLLSLDGESWKLTDDGKSELGNTKIQAKLQDEEVVSTLIAHLTANGFSTEDVSRVKTSLVSSIADVFRRRGVAAASFIFRDQAFEPVDMAELFEAITRSMSWIESFEARQTVVDFAIDLFTKPTEAQRSFLARLSQGFFAVHIFGSAQFASQPRTDLLSQSSWLLDSNVLIYLFAVGSPISRLSQEICNKSKQLGITLTTTEALIEESLKGLSWATDMCEGLTAEEEMEFMLQVFNGATYRQNPYIEGFVGLSRKQTLRRFSEYRRFLSLDTLDKAVKRVQEVGVEIVSVEDDVSDDAELSISEVAKKIEEERARRGTGRGGEKQAFVEAEVLCLLAEERGGKVSDFEGLAPAYFVSSSQLLDQMYGGEYGVLTWKPEMLFRHLSLLCPDSKDDATIVEAMATEYSELGISLIDEDAFRSYFEPLISTSRLSYQREKASFISAVEGEAKRSVEELDEEFQSVSDLAKPLFVSQMFWREQTSEKTQLRRELKRALERKEALDTKLKKEEADWEEKRKKTIEHYENRIRNLTDPKRRRHVERKSKNRQKRRRK</sequence>
<feature type="compositionally biased region" description="Basic residues" evidence="2">
    <location>
        <begin position="907"/>
        <end position="925"/>
    </location>
</feature>
<feature type="coiled-coil region" evidence="1">
    <location>
        <begin position="850"/>
        <end position="891"/>
    </location>
</feature>
<reference evidence="3 4" key="1">
    <citation type="journal article" date="2016" name="Front. Microbiol.">
        <title>Fuerstia marisgermanicae gen. nov., sp. nov., an Unusual Member of the Phylum Planctomycetes from the German Wadden Sea.</title>
        <authorList>
            <person name="Kohn T."/>
            <person name="Heuer A."/>
            <person name="Jogler M."/>
            <person name="Vollmers J."/>
            <person name="Boedeker C."/>
            <person name="Bunk B."/>
            <person name="Rast P."/>
            <person name="Borchert D."/>
            <person name="Glockner I."/>
            <person name="Freese H.M."/>
            <person name="Klenk H.P."/>
            <person name="Overmann J."/>
            <person name="Kaster A.K."/>
            <person name="Rohde M."/>
            <person name="Wiegand S."/>
            <person name="Jogler C."/>
        </authorList>
    </citation>
    <scope>NUCLEOTIDE SEQUENCE [LARGE SCALE GENOMIC DNA]</scope>
    <source>
        <strain evidence="3 4">NH11</strain>
    </source>
</reference>
<evidence type="ECO:0000313" key="4">
    <source>
        <dbReference type="Proteomes" id="UP000187735"/>
    </source>
</evidence>
<dbReference type="EMBL" id="CP017641">
    <property type="protein sequence ID" value="APZ93309.1"/>
    <property type="molecule type" value="Genomic_DNA"/>
</dbReference>
<feature type="compositionally biased region" description="Basic and acidic residues" evidence="2">
    <location>
        <begin position="897"/>
        <end position="906"/>
    </location>
</feature>
<evidence type="ECO:0000256" key="1">
    <source>
        <dbReference type="SAM" id="Coils"/>
    </source>
</evidence>
<organism evidence="3 4">
    <name type="scientific">Fuerstiella marisgermanici</name>
    <dbReference type="NCBI Taxonomy" id="1891926"/>
    <lineage>
        <taxon>Bacteria</taxon>
        <taxon>Pseudomonadati</taxon>
        <taxon>Planctomycetota</taxon>
        <taxon>Planctomycetia</taxon>
        <taxon>Planctomycetales</taxon>
        <taxon>Planctomycetaceae</taxon>
        <taxon>Fuerstiella</taxon>
    </lineage>
</organism>
<proteinExistence type="predicted"/>
<dbReference type="Proteomes" id="UP000187735">
    <property type="component" value="Chromosome"/>
</dbReference>